<feature type="transmembrane region" description="Helical" evidence="9">
    <location>
        <begin position="348"/>
        <end position="366"/>
    </location>
</feature>
<comment type="subcellular location">
    <subcellularLocation>
        <location evidence="1">Membrane</location>
        <topology evidence="1">Multi-pass membrane protein</topology>
    </subcellularLocation>
</comment>
<keyword evidence="7" id="KW-0406">Ion transport</keyword>
<dbReference type="Gene3D" id="1.20.1420.30">
    <property type="entry name" value="NCX, central ion-binding region"/>
    <property type="match status" value="2"/>
</dbReference>
<evidence type="ECO:0000256" key="3">
    <source>
        <dbReference type="ARBA" id="ARBA00022692"/>
    </source>
</evidence>
<evidence type="ECO:0000256" key="9">
    <source>
        <dbReference type="SAM" id="Phobius"/>
    </source>
</evidence>
<dbReference type="EMBL" id="GBEZ01021899">
    <property type="protein sequence ID" value="JAC64891.1"/>
    <property type="molecule type" value="Transcribed_RNA"/>
</dbReference>
<organism evidence="11">
    <name type="scientific">Tetraselmis sp. GSL018</name>
    <dbReference type="NCBI Taxonomy" id="582737"/>
    <lineage>
        <taxon>Eukaryota</taxon>
        <taxon>Viridiplantae</taxon>
        <taxon>Chlorophyta</taxon>
        <taxon>core chlorophytes</taxon>
        <taxon>Chlorodendrophyceae</taxon>
        <taxon>Chlorodendrales</taxon>
        <taxon>Chlorodendraceae</taxon>
        <taxon>Tetraselmis</taxon>
    </lineage>
</organism>
<dbReference type="PANTHER" id="PTHR12266:SF0">
    <property type="entry name" value="MITOCHONDRIAL SODIUM_CALCIUM EXCHANGER PROTEIN"/>
    <property type="match status" value="1"/>
</dbReference>
<keyword evidence="3 9" id="KW-0812">Transmembrane</keyword>
<reference evidence="11" key="1">
    <citation type="submission" date="2014-05" db="EMBL/GenBank/DDBJ databases">
        <title>The transcriptome of the halophilic microalga Tetraselmis sp. GSL018 isolated from the Great Salt Lake, Utah.</title>
        <authorList>
            <person name="Jinkerson R.E."/>
            <person name="D'Adamo S."/>
            <person name="Posewitz M.C."/>
        </authorList>
    </citation>
    <scope>NUCLEOTIDE SEQUENCE</scope>
    <source>
        <strain evidence="11">GSL018</strain>
    </source>
</reference>
<dbReference type="InterPro" id="IPR044880">
    <property type="entry name" value="NCX_ion-bd_dom_sf"/>
</dbReference>
<feature type="transmembrane region" description="Helical" evidence="9">
    <location>
        <begin position="222"/>
        <end position="242"/>
    </location>
</feature>
<dbReference type="GO" id="GO:0008324">
    <property type="term" value="F:monoatomic cation transmembrane transporter activity"/>
    <property type="evidence" value="ECO:0007669"/>
    <property type="project" value="TreeGrafter"/>
</dbReference>
<feature type="transmembrane region" description="Helical" evidence="9">
    <location>
        <begin position="187"/>
        <end position="210"/>
    </location>
</feature>
<dbReference type="Pfam" id="PF01699">
    <property type="entry name" value="Na_Ca_ex"/>
    <property type="match status" value="2"/>
</dbReference>
<evidence type="ECO:0000256" key="2">
    <source>
        <dbReference type="ARBA" id="ARBA00022448"/>
    </source>
</evidence>
<evidence type="ECO:0000256" key="1">
    <source>
        <dbReference type="ARBA" id="ARBA00004141"/>
    </source>
</evidence>
<feature type="domain" description="Sodium/calcium exchanger membrane region" evidence="10">
    <location>
        <begin position="409"/>
        <end position="556"/>
    </location>
</feature>
<comment type="similarity">
    <text evidence="8">Belongs to the Ca(2+):cation antiporter (CaCA) (TC 2.A.19) family. Cation/calcium exchanger (CCX) subfamily.</text>
</comment>
<feature type="transmembrane region" description="Helical" evidence="9">
    <location>
        <begin position="511"/>
        <end position="530"/>
    </location>
</feature>
<evidence type="ECO:0000256" key="8">
    <source>
        <dbReference type="ARBA" id="ARBA00038187"/>
    </source>
</evidence>
<keyword evidence="4 9" id="KW-1133">Transmembrane helix</keyword>
<keyword evidence="5" id="KW-0915">Sodium</keyword>
<evidence type="ECO:0000259" key="10">
    <source>
        <dbReference type="Pfam" id="PF01699"/>
    </source>
</evidence>
<feature type="transmembrane region" description="Helical" evidence="9">
    <location>
        <begin position="372"/>
        <end position="394"/>
    </location>
</feature>
<dbReference type="InterPro" id="IPR004837">
    <property type="entry name" value="NaCa_Exmemb"/>
</dbReference>
<dbReference type="AlphaFoldDB" id="A0A061R2X6"/>
<feature type="transmembrane region" description="Helical" evidence="9">
    <location>
        <begin position="406"/>
        <end position="424"/>
    </location>
</feature>
<evidence type="ECO:0000256" key="4">
    <source>
        <dbReference type="ARBA" id="ARBA00022989"/>
    </source>
</evidence>
<evidence type="ECO:0000256" key="7">
    <source>
        <dbReference type="ARBA" id="ARBA00023201"/>
    </source>
</evidence>
<evidence type="ECO:0000256" key="5">
    <source>
        <dbReference type="ARBA" id="ARBA00023053"/>
    </source>
</evidence>
<dbReference type="InterPro" id="IPR051359">
    <property type="entry name" value="CaCA_antiporter"/>
</dbReference>
<feature type="transmembrane region" description="Helical" evidence="9">
    <location>
        <begin position="248"/>
        <end position="267"/>
    </location>
</feature>
<feature type="transmembrane region" description="Helical" evidence="9">
    <location>
        <begin position="444"/>
        <end position="466"/>
    </location>
</feature>
<feature type="transmembrane region" description="Helical" evidence="9">
    <location>
        <begin position="112"/>
        <end position="130"/>
    </location>
</feature>
<keyword evidence="6 9" id="KW-0472">Membrane</keyword>
<proteinExistence type="inferred from homology"/>
<dbReference type="PANTHER" id="PTHR12266">
    <property type="entry name" value="NA+/CA2+ K+ INDEPENDENT EXCHANGER"/>
    <property type="match status" value="1"/>
</dbReference>
<protein>
    <submittedName>
        <fullName evidence="11">Solute carrier family 24 (Sodium/potassium/calcium exchanger), member 6</fullName>
    </submittedName>
</protein>
<gene>
    <name evidence="11" type="primary">SLC24A6</name>
    <name evidence="11" type="ORF">TSPGSL018_17296</name>
</gene>
<feature type="domain" description="Sodium/calcium exchanger membrane region" evidence="10">
    <location>
        <begin position="121"/>
        <end position="265"/>
    </location>
</feature>
<feature type="transmembrane region" description="Helical" evidence="9">
    <location>
        <begin position="473"/>
        <end position="499"/>
    </location>
</feature>
<accession>A0A061R2X6</accession>
<name>A0A061R2X6_9CHLO</name>
<dbReference type="GO" id="GO:0006814">
    <property type="term" value="P:sodium ion transport"/>
    <property type="evidence" value="ECO:0007669"/>
    <property type="project" value="UniProtKB-KW"/>
</dbReference>
<dbReference type="GO" id="GO:0016020">
    <property type="term" value="C:membrane"/>
    <property type="evidence" value="ECO:0007669"/>
    <property type="project" value="UniProtKB-SubCell"/>
</dbReference>
<evidence type="ECO:0000313" key="11">
    <source>
        <dbReference type="EMBL" id="JAC64891.1"/>
    </source>
</evidence>
<sequence length="573" mass="62227">MAFRYCSEDSIIRIFLTCAFLMLIFSSAVGARQVNGHRNFQSHPVQSESFVSAEPVKVSSANSTPTLYDVLEDCEPQKAADKCSYVRSVTECLEDNQLVSYLEILYCHNESLYFKAVAVVLWTVGLFYTLGQVADHFLCPALQFISNRLKMPSDIAGITLLAFANGAPDVFTEIAAITSGRKVDMGLAVSVTLGSGLCICEMIFALIVLIRPVELQSSMRAAYLRDTTTYMLTCVMVMVFVYDELFTLADALLMICSYVAYIVYACATCSPRLPDSTMASPAGELKAPQPEAGVGSPLTSPVAVSECVSLRGMAWWEWLLAPMTLPIKLLLNVTMPVVKPGAMSERHATAMCIAAPLFSIGVLGFSPWEMGIYPFALMWLGISGVLMFVLQAAVKHVNEQPLRENWLFAVIAFFQCILWMNLLADELVAFFHAVGHAFGISQELLGGTVLAWGECTADLVASLAIARSGRANMALSACFGCPILNLLGGMGAGLLYQIIATGPVQAKVSKGIYILGACSVLLLLYQMLAVPYLHRWNLSRSLAFLLLFLYVVSQVAFVTVESLPSGGHAGFPL</sequence>
<keyword evidence="2" id="KW-0813">Transport</keyword>
<feature type="transmembrane region" description="Helical" evidence="9">
    <location>
        <begin position="542"/>
        <end position="560"/>
    </location>
</feature>
<keyword evidence="7" id="KW-0739">Sodium transport</keyword>
<evidence type="ECO:0000256" key="6">
    <source>
        <dbReference type="ARBA" id="ARBA00023136"/>
    </source>
</evidence>